<dbReference type="EMBL" id="CACTIH010002041">
    <property type="protein sequence ID" value="CAA2972157.1"/>
    <property type="molecule type" value="Genomic_DNA"/>
</dbReference>
<evidence type="ECO:0000313" key="1">
    <source>
        <dbReference type="EMBL" id="CAA2972157.1"/>
    </source>
</evidence>
<protein>
    <submittedName>
        <fullName evidence="1">Uncharacterized protein</fullName>
    </submittedName>
</protein>
<name>A0A8S0R1F1_OLEEU</name>
<evidence type="ECO:0000313" key="2">
    <source>
        <dbReference type="Proteomes" id="UP000594638"/>
    </source>
</evidence>
<reference evidence="1 2" key="1">
    <citation type="submission" date="2019-12" db="EMBL/GenBank/DDBJ databases">
        <authorList>
            <person name="Alioto T."/>
            <person name="Alioto T."/>
            <person name="Gomez Garrido J."/>
        </authorList>
    </citation>
    <scope>NUCLEOTIDE SEQUENCE [LARGE SCALE GENOMIC DNA]</scope>
</reference>
<proteinExistence type="predicted"/>
<gene>
    <name evidence="1" type="ORF">OLEA9_A070357</name>
</gene>
<dbReference type="Proteomes" id="UP000594638">
    <property type="component" value="Unassembled WGS sequence"/>
</dbReference>
<accession>A0A8S0R1F1</accession>
<dbReference type="Gramene" id="OE9A070357T1">
    <property type="protein sequence ID" value="OE9A070357C1"/>
    <property type="gene ID" value="OE9A070357"/>
</dbReference>
<organism evidence="1 2">
    <name type="scientific">Olea europaea subsp. europaea</name>
    <dbReference type="NCBI Taxonomy" id="158383"/>
    <lineage>
        <taxon>Eukaryota</taxon>
        <taxon>Viridiplantae</taxon>
        <taxon>Streptophyta</taxon>
        <taxon>Embryophyta</taxon>
        <taxon>Tracheophyta</taxon>
        <taxon>Spermatophyta</taxon>
        <taxon>Magnoliopsida</taxon>
        <taxon>eudicotyledons</taxon>
        <taxon>Gunneridae</taxon>
        <taxon>Pentapetalae</taxon>
        <taxon>asterids</taxon>
        <taxon>lamiids</taxon>
        <taxon>Lamiales</taxon>
        <taxon>Oleaceae</taxon>
        <taxon>Oleeae</taxon>
        <taxon>Olea</taxon>
    </lineage>
</organism>
<comment type="caution">
    <text evidence="1">The sequence shown here is derived from an EMBL/GenBank/DDBJ whole genome shotgun (WGS) entry which is preliminary data.</text>
</comment>
<dbReference type="AlphaFoldDB" id="A0A8S0R1F1"/>
<keyword evidence="2" id="KW-1185">Reference proteome</keyword>
<sequence length="130" mass="14493">MDGAQCEKAMSLRVSLSWNCTEFPSRVFDQITSAFSQQFDLVLGRLWLYERKLGSYFGESTEEEISRLAAVLPLNLGHFGQAHLSPEKQPLTLNRSLQLCNKAIHTIMSPLPSSLFDGTSLRVSSLSISL</sequence>